<dbReference type="HAMAP" id="MF_01808">
    <property type="entry name" value="Recomb_XerC_XerD"/>
    <property type="match status" value="1"/>
</dbReference>
<evidence type="ECO:0000256" key="5">
    <source>
        <dbReference type="ARBA" id="ARBA00022908"/>
    </source>
</evidence>
<feature type="active site" evidence="9">
    <location>
        <position position="261"/>
    </location>
</feature>
<comment type="caution">
    <text evidence="12">The sequence shown here is derived from an EMBL/GenBank/DDBJ whole genome shotgun (WGS) entry which is preliminary data.</text>
</comment>
<dbReference type="PROSITE" id="PS51898">
    <property type="entry name" value="TYR_RECOMBINASE"/>
    <property type="match status" value="1"/>
</dbReference>
<evidence type="ECO:0000259" key="10">
    <source>
        <dbReference type="PROSITE" id="PS51898"/>
    </source>
</evidence>
<dbReference type="InterPro" id="IPR002104">
    <property type="entry name" value="Integrase_catalytic"/>
</dbReference>
<evidence type="ECO:0000256" key="9">
    <source>
        <dbReference type="HAMAP-Rule" id="MF_01808"/>
    </source>
</evidence>
<feature type="domain" description="Tyr recombinase" evidence="10">
    <location>
        <begin position="124"/>
        <end position="306"/>
    </location>
</feature>
<organism evidence="12 13">
    <name type="scientific">Tenacibaculum vairaonense</name>
    <dbReference type="NCBI Taxonomy" id="3137860"/>
    <lineage>
        <taxon>Bacteria</taxon>
        <taxon>Pseudomonadati</taxon>
        <taxon>Bacteroidota</taxon>
        <taxon>Flavobacteriia</taxon>
        <taxon>Flavobacteriales</taxon>
        <taxon>Flavobacteriaceae</taxon>
        <taxon>Tenacibaculum</taxon>
    </lineage>
</organism>
<feature type="active site" description="O-(3'-phospho-DNA)-tyrosine intermediate" evidence="9">
    <location>
        <position position="293"/>
    </location>
</feature>
<dbReference type="InterPro" id="IPR050090">
    <property type="entry name" value="Tyrosine_recombinase_XerCD"/>
</dbReference>
<dbReference type="Proteomes" id="UP001497602">
    <property type="component" value="Unassembled WGS sequence"/>
</dbReference>
<keyword evidence="7 9" id="KW-0233">DNA recombination</keyword>
<comment type="similarity">
    <text evidence="9">Belongs to the 'phage' integrase family. XerC subfamily.</text>
</comment>
<feature type="active site" evidence="9">
    <location>
        <position position="258"/>
    </location>
</feature>
<dbReference type="InterPro" id="IPR044068">
    <property type="entry name" value="CB"/>
</dbReference>
<evidence type="ECO:0000256" key="4">
    <source>
        <dbReference type="ARBA" id="ARBA00022829"/>
    </source>
</evidence>
<evidence type="ECO:0000256" key="7">
    <source>
        <dbReference type="ARBA" id="ARBA00023172"/>
    </source>
</evidence>
<name>A0ABM9PK49_9FLAO</name>
<dbReference type="Pfam" id="PF02899">
    <property type="entry name" value="Phage_int_SAM_1"/>
    <property type="match status" value="1"/>
</dbReference>
<keyword evidence="13" id="KW-1185">Reference proteome</keyword>
<evidence type="ECO:0000313" key="13">
    <source>
        <dbReference type="Proteomes" id="UP001497602"/>
    </source>
</evidence>
<dbReference type="EMBL" id="CAXJRC010000011">
    <property type="protein sequence ID" value="CAL2106033.1"/>
    <property type="molecule type" value="Genomic_DNA"/>
</dbReference>
<evidence type="ECO:0000313" key="12">
    <source>
        <dbReference type="EMBL" id="CAL2106033.1"/>
    </source>
</evidence>
<feature type="active site" evidence="9">
    <location>
        <position position="165"/>
    </location>
</feature>
<keyword evidence="3 9" id="KW-0132">Cell division</keyword>
<feature type="active site" evidence="9">
    <location>
        <position position="284"/>
    </location>
</feature>
<dbReference type="InterPro" id="IPR004107">
    <property type="entry name" value="Integrase_SAM-like_N"/>
</dbReference>
<dbReference type="Gene3D" id="1.10.443.10">
    <property type="entry name" value="Intergrase catalytic core"/>
    <property type="match status" value="1"/>
</dbReference>
<dbReference type="Gene3D" id="1.10.150.130">
    <property type="match status" value="1"/>
</dbReference>
<dbReference type="InterPro" id="IPR011010">
    <property type="entry name" value="DNA_brk_join_enz"/>
</dbReference>
<comment type="function">
    <text evidence="9">Site-specific tyrosine recombinase, which acts by catalyzing the cutting and rejoining of the recombining DNA molecules. The XerC-XerD complex is essential to convert dimers of the bacterial chromosome into monomers to permit their segregation at cell division. It also contributes to the segregational stability of plasmids.</text>
</comment>
<comment type="subunit">
    <text evidence="9">Forms a cyclic heterotetrameric complex composed of two molecules of XerC and two molecules of XerD.</text>
</comment>
<protein>
    <recommendedName>
        <fullName evidence="9">Tyrosine recombinase XerC</fullName>
    </recommendedName>
</protein>
<evidence type="ECO:0000256" key="2">
    <source>
        <dbReference type="ARBA" id="ARBA00022490"/>
    </source>
</evidence>
<evidence type="ECO:0000259" key="11">
    <source>
        <dbReference type="PROSITE" id="PS51900"/>
    </source>
</evidence>
<accession>A0ABM9PK49</accession>
<sequence length="314" mass="36748">MYIQCEIFFVKWGNFKLNRMLIEAFLEYLEVEKKYSKHTVTAYKKDLESFEEFCVKTYEEDSLVGVHYNQIRTWIVNLVEKGVTNRTINRKISSLKTFYNFLQKIEEIKMNPLAKHKSLKVQKKVSVPFTKEEVKAVIDLLNEGDGFEFVRDRLIVELLYATGIRRAELIAIREKDIDLARGVIKVLGKRNKERLIVLLPLVQKSLERYLIEKKNLKEADREYLLVSKKGVKIYETLVYRIINSYFSRVSTKAKKSPHILRHAFATHMLNNGASLNSVKELLGHSSLASTQVYTHNSLEEIKRVFNKTHPRESD</sequence>
<keyword evidence="5 9" id="KW-0229">DNA integration</keyword>
<feature type="active site" evidence="9">
    <location>
        <position position="189"/>
    </location>
</feature>
<dbReference type="PANTHER" id="PTHR30349">
    <property type="entry name" value="PHAGE INTEGRASE-RELATED"/>
    <property type="match status" value="1"/>
</dbReference>
<keyword evidence="4 9" id="KW-0159">Chromosome partition</keyword>
<dbReference type="PROSITE" id="PS51900">
    <property type="entry name" value="CB"/>
    <property type="match status" value="1"/>
</dbReference>
<keyword evidence="6 9" id="KW-0238">DNA-binding</keyword>
<proteinExistence type="inferred from homology"/>
<dbReference type="Pfam" id="PF00589">
    <property type="entry name" value="Phage_integrase"/>
    <property type="match status" value="1"/>
</dbReference>
<dbReference type="InterPro" id="IPR013762">
    <property type="entry name" value="Integrase-like_cat_sf"/>
</dbReference>
<comment type="subcellular location">
    <subcellularLocation>
        <location evidence="1 9">Cytoplasm</location>
    </subcellularLocation>
</comment>
<feature type="domain" description="Core-binding (CB)" evidence="11">
    <location>
        <begin position="16"/>
        <end position="103"/>
    </location>
</feature>
<evidence type="ECO:0000256" key="8">
    <source>
        <dbReference type="ARBA" id="ARBA00023306"/>
    </source>
</evidence>
<evidence type="ECO:0000256" key="3">
    <source>
        <dbReference type="ARBA" id="ARBA00022618"/>
    </source>
</evidence>
<evidence type="ECO:0000256" key="1">
    <source>
        <dbReference type="ARBA" id="ARBA00004496"/>
    </source>
</evidence>
<dbReference type="InterPro" id="IPR023009">
    <property type="entry name" value="Tyrosine_recombinase_XerC/XerD"/>
</dbReference>
<keyword evidence="2 9" id="KW-0963">Cytoplasm</keyword>
<dbReference type="SUPFAM" id="SSF56349">
    <property type="entry name" value="DNA breaking-rejoining enzymes"/>
    <property type="match status" value="1"/>
</dbReference>
<reference evidence="12 13" key="1">
    <citation type="submission" date="2024-05" db="EMBL/GenBank/DDBJ databases">
        <authorList>
            <person name="Duchaud E."/>
        </authorList>
    </citation>
    <scope>NUCLEOTIDE SEQUENCE [LARGE SCALE GENOMIC DNA]</scope>
    <source>
        <strain evidence="12">Ena-SAMPLE-TAB-13-05-2024-13:56:06:370-140305</strain>
    </source>
</reference>
<keyword evidence="8 9" id="KW-0131">Cell cycle</keyword>
<dbReference type="PANTHER" id="PTHR30349:SF77">
    <property type="entry name" value="TYROSINE RECOMBINASE XERC"/>
    <property type="match status" value="1"/>
</dbReference>
<evidence type="ECO:0000256" key="6">
    <source>
        <dbReference type="ARBA" id="ARBA00023125"/>
    </source>
</evidence>
<gene>
    <name evidence="9 12" type="primary">xerC</name>
    <name evidence="12" type="ORF">T190115A13A_10189</name>
</gene>
<dbReference type="InterPro" id="IPR010998">
    <property type="entry name" value="Integrase_recombinase_N"/>
</dbReference>